<dbReference type="EMBL" id="MN642089">
    <property type="protein sequence ID" value="QGH72100.1"/>
    <property type="molecule type" value="Genomic_DNA"/>
</dbReference>
<accession>A0A6B7ZF24</accession>
<proteinExistence type="predicted"/>
<name>A0A6B7ZF24_9CAUD</name>
<organism evidence="1 2">
    <name type="scientific">Klebsiella phage N1M2</name>
    <dbReference type="NCBI Taxonomy" id="2664939"/>
    <lineage>
        <taxon>Viruses</taxon>
        <taxon>Duplodnaviria</taxon>
        <taxon>Heunggongvirae</taxon>
        <taxon>Uroviricota</taxon>
        <taxon>Caudoviricetes</taxon>
        <taxon>Chimalliviridae</taxon>
        <taxon>Nimduovirus</taxon>
        <taxon>Nimduovirus N1M2</taxon>
    </lineage>
</organism>
<dbReference type="Proteomes" id="UP000464669">
    <property type="component" value="Segment"/>
</dbReference>
<evidence type="ECO:0000313" key="2">
    <source>
        <dbReference type="Proteomes" id="UP000464669"/>
    </source>
</evidence>
<keyword evidence="2" id="KW-1185">Reference proteome</keyword>
<reference evidence="1 2" key="1">
    <citation type="submission" date="2019-11" db="EMBL/GenBank/DDBJ databases">
        <authorList>
            <person name="Lewis R."/>
            <person name="Clooney A.G."/>
            <person name="Stockdale S.R."/>
            <person name="Buttimer C."/>
            <person name="Draper L.A."/>
            <person name="Ross R.P."/>
            <person name="Hill C."/>
        </authorList>
    </citation>
    <scope>NUCLEOTIDE SEQUENCE [LARGE SCALE GENOMIC DNA]</scope>
</reference>
<gene>
    <name evidence="1" type="ORF">N1M2_237</name>
</gene>
<evidence type="ECO:0000313" key="1">
    <source>
        <dbReference type="EMBL" id="QGH72100.1"/>
    </source>
</evidence>
<protein>
    <submittedName>
        <fullName evidence="1">Uncharacterized protein</fullName>
    </submittedName>
</protein>
<sequence length="152" mass="17723">MVVSVDHKEQLFENWSALRNRILQAHPCRRSKVDVLVSLDKEFIRLARGLLKLQVSKGSYKIIQVDTTFITKDHVTLKSRDGFTINIYERDYELFQEWAHLPDDQRTITIHVFKHGYRLKEKAPDVKKPPKQAHEIAEEVDKLLNGDNAGDM</sequence>